<dbReference type="Pfam" id="PF00400">
    <property type="entry name" value="WD40"/>
    <property type="match status" value="4"/>
</dbReference>
<feature type="domain" description="AB hydrolase-1" evidence="4">
    <location>
        <begin position="166"/>
        <end position="402"/>
    </location>
</feature>
<dbReference type="GO" id="GO:0009001">
    <property type="term" value="F:serine O-acetyltransferase activity"/>
    <property type="evidence" value="ECO:0007669"/>
    <property type="project" value="TreeGrafter"/>
</dbReference>
<reference evidence="5 6" key="1">
    <citation type="submission" date="2020-11" db="EMBL/GenBank/DDBJ databases">
        <title>Kefir isolates.</title>
        <authorList>
            <person name="Marcisauskas S."/>
            <person name="Kim Y."/>
            <person name="Blasche S."/>
        </authorList>
    </citation>
    <scope>NUCLEOTIDE SEQUENCE [LARGE SCALE GENOMIC DNA]</scope>
    <source>
        <strain evidence="5 6">KR</strain>
    </source>
</reference>
<dbReference type="OrthoDB" id="972532at2759"/>
<dbReference type="SUPFAM" id="SSF53474">
    <property type="entry name" value="alpha/beta-Hydrolases"/>
    <property type="match status" value="1"/>
</dbReference>
<feature type="compositionally biased region" description="Basic and acidic residues" evidence="3">
    <location>
        <begin position="633"/>
        <end position="646"/>
    </location>
</feature>
<dbReference type="SUPFAM" id="SSF50978">
    <property type="entry name" value="WD40 repeat-like"/>
    <property type="match status" value="1"/>
</dbReference>
<feature type="repeat" description="WD" evidence="2">
    <location>
        <begin position="1076"/>
        <end position="1116"/>
    </location>
</feature>
<feature type="region of interest" description="Disordered" evidence="3">
    <location>
        <begin position="1"/>
        <end position="53"/>
    </location>
</feature>
<accession>A0A9P7B647</accession>
<feature type="compositionally biased region" description="Low complexity" evidence="3">
    <location>
        <begin position="611"/>
        <end position="627"/>
    </location>
</feature>
<dbReference type="Pfam" id="PF00561">
    <property type="entry name" value="Abhydrolase_1"/>
    <property type="match status" value="1"/>
</dbReference>
<comment type="similarity">
    <text evidence="1">Belongs to the AB hydrolase superfamily. MetX family.</text>
</comment>
<feature type="compositionally biased region" description="Low complexity" evidence="3">
    <location>
        <begin position="1380"/>
        <end position="1400"/>
    </location>
</feature>
<evidence type="ECO:0000313" key="5">
    <source>
        <dbReference type="EMBL" id="KAG0660832.1"/>
    </source>
</evidence>
<evidence type="ECO:0000256" key="3">
    <source>
        <dbReference type="SAM" id="MobiDB-lite"/>
    </source>
</evidence>
<proteinExistence type="inferred from homology"/>
<dbReference type="InterPro" id="IPR036322">
    <property type="entry name" value="WD40_repeat_dom_sf"/>
</dbReference>
<feature type="region of interest" description="Disordered" evidence="3">
    <location>
        <begin position="590"/>
        <end position="663"/>
    </location>
</feature>
<dbReference type="Proteomes" id="UP000777482">
    <property type="component" value="Unassembled WGS sequence"/>
</dbReference>
<dbReference type="EMBL" id="PUHQ01000040">
    <property type="protein sequence ID" value="KAG0660832.1"/>
    <property type="molecule type" value="Genomic_DNA"/>
</dbReference>
<dbReference type="InterPro" id="IPR008220">
    <property type="entry name" value="HAT_MetX-like"/>
</dbReference>
<dbReference type="InterPro" id="IPR029058">
    <property type="entry name" value="AB_hydrolase_fold"/>
</dbReference>
<feature type="repeat" description="WD" evidence="2">
    <location>
        <begin position="1117"/>
        <end position="1150"/>
    </location>
</feature>
<evidence type="ECO:0000256" key="2">
    <source>
        <dbReference type="PROSITE-ProRule" id="PRU00221"/>
    </source>
</evidence>
<dbReference type="PANTHER" id="PTHR32268:SF16">
    <property type="entry name" value="SERINE O-SUCCINYLTRANSFERASE"/>
    <property type="match status" value="1"/>
</dbReference>
<dbReference type="PROSITE" id="PS50082">
    <property type="entry name" value="WD_REPEATS_2"/>
    <property type="match status" value="3"/>
</dbReference>
<keyword evidence="2" id="KW-0853">WD repeat</keyword>
<dbReference type="HAMAP" id="MF_00296">
    <property type="entry name" value="MetX_acyltransf"/>
    <property type="match status" value="1"/>
</dbReference>
<gene>
    <name evidence="5" type="ORF">C6P46_004387</name>
</gene>
<dbReference type="GO" id="GO:0006535">
    <property type="term" value="P:cysteine biosynthetic process from serine"/>
    <property type="evidence" value="ECO:0007669"/>
    <property type="project" value="TreeGrafter"/>
</dbReference>
<dbReference type="InterPro" id="IPR001680">
    <property type="entry name" value="WD40_rpt"/>
</dbReference>
<keyword evidence="6" id="KW-1185">Reference proteome</keyword>
<comment type="caution">
    <text evidence="5">The sequence shown here is derived from an EMBL/GenBank/DDBJ whole genome shotgun (WGS) entry which is preliminary data.</text>
</comment>
<feature type="compositionally biased region" description="Polar residues" evidence="3">
    <location>
        <begin position="709"/>
        <end position="722"/>
    </location>
</feature>
<feature type="region of interest" description="Disordered" evidence="3">
    <location>
        <begin position="87"/>
        <end position="120"/>
    </location>
</feature>
<name>A0A9P7B647_RHOMI</name>
<dbReference type="PROSITE" id="PS50294">
    <property type="entry name" value="WD_REPEATS_REGION"/>
    <property type="match status" value="2"/>
</dbReference>
<dbReference type="GO" id="GO:0009092">
    <property type="term" value="P:homoserine metabolic process"/>
    <property type="evidence" value="ECO:0007669"/>
    <property type="project" value="TreeGrafter"/>
</dbReference>
<protein>
    <recommendedName>
        <fullName evidence="4">AB hydrolase-1 domain-containing protein</fullName>
    </recommendedName>
</protein>
<evidence type="ECO:0000256" key="1">
    <source>
        <dbReference type="ARBA" id="ARBA00006886"/>
    </source>
</evidence>
<feature type="region of interest" description="Disordered" evidence="3">
    <location>
        <begin position="690"/>
        <end position="748"/>
    </location>
</feature>
<feature type="compositionally biased region" description="Polar residues" evidence="3">
    <location>
        <begin position="1"/>
        <end position="11"/>
    </location>
</feature>
<dbReference type="PANTHER" id="PTHR32268">
    <property type="entry name" value="HOMOSERINE O-ACETYLTRANSFERASE"/>
    <property type="match status" value="1"/>
</dbReference>
<feature type="region of interest" description="Disordered" evidence="3">
    <location>
        <begin position="1378"/>
        <end position="1425"/>
    </location>
</feature>
<organism evidence="5 6">
    <name type="scientific">Rhodotorula mucilaginosa</name>
    <name type="common">Yeast</name>
    <name type="synonym">Rhodotorula rubra</name>
    <dbReference type="NCBI Taxonomy" id="5537"/>
    <lineage>
        <taxon>Eukaryota</taxon>
        <taxon>Fungi</taxon>
        <taxon>Dikarya</taxon>
        <taxon>Basidiomycota</taxon>
        <taxon>Pucciniomycotina</taxon>
        <taxon>Microbotryomycetes</taxon>
        <taxon>Sporidiobolales</taxon>
        <taxon>Sporidiobolaceae</taxon>
        <taxon>Rhodotorula</taxon>
    </lineage>
</organism>
<feature type="repeat" description="WD" evidence="2">
    <location>
        <begin position="1007"/>
        <end position="1041"/>
    </location>
</feature>
<dbReference type="Pfam" id="PF23627">
    <property type="entry name" value="LisH_WDR26"/>
    <property type="match status" value="1"/>
</dbReference>
<dbReference type="GO" id="GO:0004414">
    <property type="term" value="F:homoserine O-acetyltransferase activity"/>
    <property type="evidence" value="ECO:0007669"/>
    <property type="project" value="TreeGrafter"/>
</dbReference>
<dbReference type="InterPro" id="IPR000073">
    <property type="entry name" value="AB_hydrolase_1"/>
</dbReference>
<feature type="region of interest" description="Disordered" evidence="3">
    <location>
        <begin position="465"/>
        <end position="512"/>
    </location>
</feature>
<feature type="compositionally biased region" description="Low complexity" evidence="3">
    <location>
        <begin position="18"/>
        <end position="37"/>
    </location>
</feature>
<dbReference type="Gene3D" id="3.40.50.1820">
    <property type="entry name" value="alpha/beta hydrolase"/>
    <property type="match status" value="1"/>
</dbReference>
<feature type="compositionally biased region" description="Polar residues" evidence="3">
    <location>
        <begin position="470"/>
        <end position="490"/>
    </location>
</feature>
<dbReference type="InterPro" id="IPR006594">
    <property type="entry name" value="LisH"/>
</dbReference>
<dbReference type="Gene3D" id="2.130.10.10">
    <property type="entry name" value="YVTN repeat-like/Quinoprotein amine dehydrogenase"/>
    <property type="match status" value="1"/>
</dbReference>
<sequence length="1535" mass="165639">MASKIASTSQRLIGATQRSAHAAARVRPAVRTAAPLANSESPYEPPHASLGRTTGSNPALAFPCLDQHEVRTARLLEERNQARWRAFESPPSTSAAASYNILGPGAEPAGTEKDDPEGPEPAYANVVSGYQTYHHRQPFALDYGGHLPEFDLAYETWGELNADRSNAVLLHTGLSASSHAHSTAANPAQGWWEKFIGPGKALDTDKFFVICTNVLGGCYGSTGPSSLDPSDGKPYATRFPVLSVFDMVRAQFELLSHLGIQKLAASVGSSMGGMQSIAAAHLEPERVGKVVSISGTARSSPASMAMRYAQRSGESRIGLLDGARAAENLDVDFSEVSAVLMADPNWKRGFYYEDLPPHTGMKLARQIATITYRSGPEWEQRFGRRRRDLSPAPDAFDATALETHIPSPPVLCPDFLIETYLDHQGELFCLKYDANSLIYISKAMDLFDMSQEALADLERRRAARDAGALPSQTSCGVQPQSGATPSTSHSAPPKRRKAARDSSEPKPFISSLPSSHAYLPDLTRGLSRLRNHPTLVMGVQSDTLFPIEQQRELAECLKANGNPHVVYYELNQPWGHDTFLLDVSALTHSQQTKEVGKRSFTEYEDSPPRPAASAPSLPLSAEPAPISLRRRRESSGHSDEASDQARKKLRTSDPSPSAAGVALESNPTAIGSSAGAHVAILESSHRGSVKMVNSPERPGADLPDAHSANGHSSSMTNGHSNGNGLGVAADQLDTDRSTTVSDGDKPSRRLDAMEYEGDEGFVPLWKGSNLDRREFVRLAMQAFEDMGYTGTAQALQTESGFSLEPPAVGQFRRAVLEGRWVDVEQLLESLPIDPTVNLKVRFLASSPLLGQTWADSPSHPDQSSLSFQPVKFAIRQQKFLEAVEAKETKKALTVLRNELSPLDGDPNRLHFLSSLIMCMDPEDLRSRANWDGAAGSSREQLLLQLQDYISPTVMLPQRRLATLLGQAQAYQQRHHAIPPSASEPFSLLMDADAQDTGAFPTATSHVLQDHSDEVWRLEWSHNGEWLATAGKDRTVMLWKVSVSPRYLLPHVKEDEVANAHPFSNRTQSGFTLEKILREHADPVSCIAWSPDDSILLTAAEAIIKMWNTETGVCIATLARHDYAIGALAWLPDGRGFVSGGMDSKICFWDLAGNVTSYLTRCPSRIVDLVITPDGTKLVCVGRADTTEPHMIPSRTSSRSITPANAGAQANGNGHPTIGARHEKRVSVFRLPAGGGALGSESEMLYELVQPRELTSVAVTSDSRYAIVSHAPKEILLIDLDDGTVVRKFTGHDQGEFVIRTSFGGASENFILTGSGDGKIYVYHRDTGRLVQSISGHSRTVNAVAWNRAASTSSTNGRGATAMWASCSDDRTVRIWQMPDASSGSGSATSGTVGTEGAALGRRGGSRLRPLDRPQSDLPTRGGGSVQPSLGLEACKIARALFEGLSSERASLPRVLLRQRVSVGTLFSACACTQSTLCIVALHPPPLPPDAAASCEPTCPHVETEIPTVARLATFARHLVALATGPETPVTSIDHA</sequence>
<evidence type="ECO:0000313" key="6">
    <source>
        <dbReference type="Proteomes" id="UP000777482"/>
    </source>
</evidence>
<dbReference type="InterPro" id="IPR015943">
    <property type="entry name" value="WD40/YVTN_repeat-like_dom_sf"/>
</dbReference>
<dbReference type="PROSITE" id="PS50896">
    <property type="entry name" value="LISH"/>
    <property type="match status" value="1"/>
</dbReference>
<dbReference type="GO" id="GO:0009086">
    <property type="term" value="P:methionine biosynthetic process"/>
    <property type="evidence" value="ECO:0007669"/>
    <property type="project" value="TreeGrafter"/>
</dbReference>
<evidence type="ECO:0000259" key="4">
    <source>
        <dbReference type="Pfam" id="PF00561"/>
    </source>
</evidence>
<dbReference type="SMART" id="SM00320">
    <property type="entry name" value="WD40"/>
    <property type="match status" value="6"/>
</dbReference>
<dbReference type="GO" id="GO:0005739">
    <property type="term" value="C:mitochondrion"/>
    <property type="evidence" value="ECO:0007669"/>
    <property type="project" value="TreeGrafter"/>
</dbReference>